<dbReference type="AlphaFoldDB" id="A0A166UH23"/>
<dbReference type="InterPro" id="IPR045864">
    <property type="entry name" value="aa-tRNA-synth_II/BPL/LPL"/>
</dbReference>
<dbReference type="STRING" id="43657.S4054249_03005"/>
<evidence type="ECO:0000313" key="3">
    <source>
        <dbReference type="Proteomes" id="UP000076643"/>
    </source>
</evidence>
<keyword evidence="3" id="KW-1185">Reference proteome</keyword>
<proteinExistence type="predicted"/>
<dbReference type="Gene3D" id="3.30.930.10">
    <property type="entry name" value="Bira Bifunctional Protein, Domain 2"/>
    <property type="match status" value="1"/>
</dbReference>
<dbReference type="PROSITE" id="PS51733">
    <property type="entry name" value="BPL_LPL_CATALYTIC"/>
    <property type="match status" value="1"/>
</dbReference>
<accession>A0A166UH23</accession>
<dbReference type="InterPro" id="IPR050664">
    <property type="entry name" value="Octanoyltrans_LipM/LipL"/>
</dbReference>
<sequence length="254" mass="27756">MTEQELVKRFYQTQHWSALNEPLAQSTKQALEQDTLLLKQVAKGELPATLRLWECPQSLIVSRKEAKLPHFELACNTLAQLDWPVAVRDSGGTAVPHGPGILNFSLIFAQTKEQTLDVDAIYIALCEPIRSALSSLGIQSEYGETPGAYCDGRFNLNIESLKVTGTAQRITLSGSNPHGLHRGVLAQAMIMVEADPHYTTGIVNQFYKLAGADNLYDPAASTSVDKHLAGSYAAGKLTEVLRQELLLSVDNFCS</sequence>
<dbReference type="PATRIC" id="fig|1365250.3.peg.4877"/>
<name>A0A166UH23_9GAMM</name>
<dbReference type="InterPro" id="IPR004143">
    <property type="entry name" value="BPL_LPL_catalytic"/>
</dbReference>
<organism evidence="2 3">
    <name type="scientific">Pseudoalteromonas luteoviolacea DSM 6061</name>
    <dbReference type="NCBI Taxonomy" id="1365250"/>
    <lineage>
        <taxon>Bacteria</taxon>
        <taxon>Pseudomonadati</taxon>
        <taxon>Pseudomonadota</taxon>
        <taxon>Gammaproteobacteria</taxon>
        <taxon>Alteromonadales</taxon>
        <taxon>Pseudoalteromonadaceae</taxon>
        <taxon>Pseudoalteromonas</taxon>
    </lineage>
</organism>
<dbReference type="Pfam" id="PF21948">
    <property type="entry name" value="LplA-B_cat"/>
    <property type="match status" value="1"/>
</dbReference>
<evidence type="ECO:0000313" key="2">
    <source>
        <dbReference type="EMBL" id="KZN30661.1"/>
    </source>
</evidence>
<dbReference type="PANTHER" id="PTHR43679">
    <property type="entry name" value="OCTANOYLTRANSFERASE LIPM-RELATED"/>
    <property type="match status" value="1"/>
</dbReference>
<dbReference type="SUPFAM" id="SSF55681">
    <property type="entry name" value="Class II aaRS and biotin synthetases"/>
    <property type="match status" value="1"/>
</dbReference>
<dbReference type="EMBL" id="AUYB01000148">
    <property type="protein sequence ID" value="KZN30661.1"/>
    <property type="molecule type" value="Genomic_DNA"/>
</dbReference>
<dbReference type="Proteomes" id="UP000076643">
    <property type="component" value="Unassembled WGS sequence"/>
</dbReference>
<gene>
    <name evidence="2" type="ORF">N475_24355</name>
</gene>
<feature type="domain" description="BPL/LPL catalytic" evidence="1">
    <location>
        <begin position="44"/>
        <end position="245"/>
    </location>
</feature>
<dbReference type="PANTHER" id="PTHR43679:SF2">
    <property type="entry name" value="OCTANOYL-[GCVH]:PROTEIN N-OCTANOYLTRANSFERASE"/>
    <property type="match status" value="1"/>
</dbReference>
<dbReference type="RefSeq" id="WP_081232490.1">
    <property type="nucleotide sequence ID" value="NZ_AQHB01000039.1"/>
</dbReference>
<comment type="caution">
    <text evidence="2">The sequence shown here is derived from an EMBL/GenBank/DDBJ whole genome shotgun (WGS) entry which is preliminary data.</text>
</comment>
<evidence type="ECO:0000259" key="1">
    <source>
        <dbReference type="PROSITE" id="PS51733"/>
    </source>
</evidence>
<protein>
    <recommendedName>
        <fullName evidence="1">BPL/LPL catalytic domain-containing protein</fullName>
    </recommendedName>
</protein>
<reference evidence="2 3" key="1">
    <citation type="submission" date="2013-07" db="EMBL/GenBank/DDBJ databases">
        <title>Comparative Genomic and Metabolomic Analysis of Twelve Strains of Pseudoalteromonas luteoviolacea.</title>
        <authorList>
            <person name="Vynne N.G."/>
            <person name="Mansson M."/>
            <person name="Gram L."/>
        </authorList>
    </citation>
    <scope>NUCLEOTIDE SEQUENCE [LARGE SCALE GENOMIC DNA]</scope>
    <source>
        <strain evidence="2 3">DSM 6061</strain>
    </source>
</reference>